<gene>
    <name evidence="2" type="ORF">B0I36DRAFT_128067</name>
</gene>
<protein>
    <submittedName>
        <fullName evidence="2">Uncharacterized protein</fullName>
    </submittedName>
</protein>
<keyword evidence="3" id="KW-1185">Reference proteome</keyword>
<name>A0A9P9BPG5_9PEZI</name>
<reference evidence="2" key="1">
    <citation type="journal article" date="2021" name="Nat. Commun.">
        <title>Genetic determinants of endophytism in the Arabidopsis root mycobiome.</title>
        <authorList>
            <person name="Mesny F."/>
            <person name="Miyauchi S."/>
            <person name="Thiergart T."/>
            <person name="Pickel B."/>
            <person name="Atanasova L."/>
            <person name="Karlsson M."/>
            <person name="Huettel B."/>
            <person name="Barry K.W."/>
            <person name="Haridas S."/>
            <person name="Chen C."/>
            <person name="Bauer D."/>
            <person name="Andreopoulos W."/>
            <person name="Pangilinan J."/>
            <person name="LaButti K."/>
            <person name="Riley R."/>
            <person name="Lipzen A."/>
            <person name="Clum A."/>
            <person name="Drula E."/>
            <person name="Henrissat B."/>
            <person name="Kohler A."/>
            <person name="Grigoriev I.V."/>
            <person name="Martin F.M."/>
            <person name="Hacquard S."/>
        </authorList>
    </citation>
    <scope>NUCLEOTIDE SEQUENCE</scope>
    <source>
        <strain evidence="2">MPI-CAGE-CH-0230</strain>
    </source>
</reference>
<proteinExistence type="predicted"/>
<accession>A0A9P9BPG5</accession>
<dbReference type="RefSeq" id="XP_046011353.1">
    <property type="nucleotide sequence ID" value="XM_046148155.1"/>
</dbReference>
<organism evidence="2 3">
    <name type="scientific">Microdochium trichocladiopsis</name>
    <dbReference type="NCBI Taxonomy" id="1682393"/>
    <lineage>
        <taxon>Eukaryota</taxon>
        <taxon>Fungi</taxon>
        <taxon>Dikarya</taxon>
        <taxon>Ascomycota</taxon>
        <taxon>Pezizomycotina</taxon>
        <taxon>Sordariomycetes</taxon>
        <taxon>Xylariomycetidae</taxon>
        <taxon>Xylariales</taxon>
        <taxon>Microdochiaceae</taxon>
        <taxon>Microdochium</taxon>
    </lineage>
</organism>
<feature type="region of interest" description="Disordered" evidence="1">
    <location>
        <begin position="62"/>
        <end position="86"/>
    </location>
</feature>
<evidence type="ECO:0000256" key="1">
    <source>
        <dbReference type="SAM" id="MobiDB-lite"/>
    </source>
</evidence>
<dbReference type="Proteomes" id="UP000756346">
    <property type="component" value="Unassembled WGS sequence"/>
</dbReference>
<evidence type="ECO:0000313" key="2">
    <source>
        <dbReference type="EMBL" id="KAH7029065.1"/>
    </source>
</evidence>
<dbReference type="AlphaFoldDB" id="A0A9P9BPG5"/>
<evidence type="ECO:0000313" key="3">
    <source>
        <dbReference type="Proteomes" id="UP000756346"/>
    </source>
</evidence>
<comment type="caution">
    <text evidence="2">The sequence shown here is derived from an EMBL/GenBank/DDBJ whole genome shotgun (WGS) entry which is preliminary data.</text>
</comment>
<sequence length="156" mass="17476">MNMPRSYRGRTLNFQVGSERLFEATTIVEMRLSWIVRSAGKTLTTLRLCGLLVHWKQQSATPRPAGKVGRAGRQGRKKTNGAAERGLEELSEVGQGPTTMICSQWGRSSLSTRFCTTCTISTRHFQFGDRRHPLLSVGLPEQSHTEGGWRIVVLFE</sequence>
<dbReference type="GeneID" id="70177701"/>
<dbReference type="EMBL" id="JAGTJQ010000006">
    <property type="protein sequence ID" value="KAH7029065.1"/>
    <property type="molecule type" value="Genomic_DNA"/>
</dbReference>